<name>D3Q116_STANL</name>
<dbReference type="PRINTS" id="PR00377">
    <property type="entry name" value="IMPHPHTASES"/>
</dbReference>
<dbReference type="Pfam" id="PF00459">
    <property type="entry name" value="Inositol_P"/>
    <property type="match status" value="1"/>
</dbReference>
<dbReference type="GO" id="GO:0006020">
    <property type="term" value="P:inositol metabolic process"/>
    <property type="evidence" value="ECO:0007669"/>
    <property type="project" value="TreeGrafter"/>
</dbReference>
<dbReference type="HOGENOM" id="CLU_044118_4_0_11"/>
<feature type="binding site" evidence="1">
    <location>
        <position position="110"/>
    </location>
    <ligand>
        <name>Mg(2+)</name>
        <dbReference type="ChEBI" id="CHEBI:18420"/>
        <label>1</label>
        <note>catalytic</note>
    </ligand>
</feature>
<proteinExistence type="predicted"/>
<protein>
    <submittedName>
        <fullName evidence="2">Inositol monophosphatase</fullName>
    </submittedName>
</protein>
<dbReference type="GO" id="GO:0007165">
    <property type="term" value="P:signal transduction"/>
    <property type="evidence" value="ECO:0007669"/>
    <property type="project" value="TreeGrafter"/>
</dbReference>
<dbReference type="EMBL" id="CP001778">
    <property type="protein sequence ID" value="ADD43766.1"/>
    <property type="molecule type" value="Genomic_DNA"/>
</dbReference>
<keyword evidence="3" id="KW-1185">Reference proteome</keyword>
<feature type="binding site" evidence="1">
    <location>
        <position position="108"/>
    </location>
    <ligand>
        <name>Mg(2+)</name>
        <dbReference type="ChEBI" id="CHEBI:18420"/>
        <label>1</label>
        <note>catalytic</note>
    </ligand>
</feature>
<dbReference type="STRING" id="446470.Snas_4115"/>
<feature type="binding site" evidence="1">
    <location>
        <position position="233"/>
    </location>
    <ligand>
        <name>Mg(2+)</name>
        <dbReference type="ChEBI" id="CHEBI:18420"/>
        <label>1</label>
        <note>catalytic</note>
    </ligand>
</feature>
<dbReference type="Proteomes" id="UP000000844">
    <property type="component" value="Chromosome"/>
</dbReference>
<reference evidence="2 3" key="1">
    <citation type="journal article" date="2009" name="Stand. Genomic Sci.">
        <title>Complete genome sequence of Stackebrandtia nassauensis type strain (LLR-40K-21).</title>
        <authorList>
            <person name="Munk C."/>
            <person name="Lapidus A."/>
            <person name="Copeland A."/>
            <person name="Jando M."/>
            <person name="Mayilraj S."/>
            <person name="Glavina Del Rio T."/>
            <person name="Nolan M."/>
            <person name="Chen F."/>
            <person name="Lucas S."/>
            <person name="Tice H."/>
            <person name="Cheng J.F."/>
            <person name="Han C."/>
            <person name="Detter J.C."/>
            <person name="Bruce D."/>
            <person name="Goodwin L."/>
            <person name="Chain P."/>
            <person name="Pitluck S."/>
            <person name="Goker M."/>
            <person name="Ovchinikova G."/>
            <person name="Pati A."/>
            <person name="Ivanova N."/>
            <person name="Mavromatis K."/>
            <person name="Chen A."/>
            <person name="Palaniappan K."/>
            <person name="Land M."/>
            <person name="Hauser L."/>
            <person name="Chang Y.J."/>
            <person name="Jeffries C.D."/>
            <person name="Bristow J."/>
            <person name="Eisen J.A."/>
            <person name="Markowitz V."/>
            <person name="Hugenholtz P."/>
            <person name="Kyrpides N.C."/>
            <person name="Klenk H.P."/>
        </authorList>
    </citation>
    <scope>NUCLEOTIDE SEQUENCE [LARGE SCALE GENOMIC DNA]</scope>
    <source>
        <strain evidence="3">DSM 44728 / CIP 108903 / NRRL B-16338 / NBRC 102104 / LLR-40K-21</strain>
    </source>
</reference>
<evidence type="ECO:0000313" key="3">
    <source>
        <dbReference type="Proteomes" id="UP000000844"/>
    </source>
</evidence>
<gene>
    <name evidence="2" type="ordered locus">Snas_4115</name>
</gene>
<dbReference type="Gene3D" id="3.30.540.10">
    <property type="entry name" value="Fructose-1,6-Bisphosphatase, subunit A, domain 1"/>
    <property type="match status" value="1"/>
</dbReference>
<evidence type="ECO:0000313" key="2">
    <source>
        <dbReference type="EMBL" id="ADD43766.1"/>
    </source>
</evidence>
<accession>D3Q116</accession>
<dbReference type="PANTHER" id="PTHR20854:SF4">
    <property type="entry name" value="INOSITOL-1-MONOPHOSPHATASE-RELATED"/>
    <property type="match status" value="1"/>
</dbReference>
<dbReference type="GO" id="GO:0008934">
    <property type="term" value="F:inositol monophosphate 1-phosphatase activity"/>
    <property type="evidence" value="ECO:0007669"/>
    <property type="project" value="TreeGrafter"/>
</dbReference>
<sequence length="288" mass="31106">MGAMPDRRWSSTSDVRIIERVPDIPPVDQKLLAFAVRTVWEAGEVSAARFFSGSRTVTKSDGSVVTDTDLEVEKLILGRLAERYPEDGSLGEETGEHTGRSGRRWIVDPISGTAFFVLRMPLFANLLAYEDEHGPAVGIVNLPMQRELVYAGRGLGCWRITEADGQPVACRVGDRPNAKGALTLAMNQQTWSTELVAALHGHVDLVGAINHPVVHLVTGRVDAMVMTGQGYDDRAGLPLIVEEAGGVVTDLDGAPLLSGDGSVLATNGRWHEELVDLVKGLPRLKSPR</sequence>
<dbReference type="InterPro" id="IPR000760">
    <property type="entry name" value="Inositol_monophosphatase-like"/>
</dbReference>
<feature type="binding site" evidence="1">
    <location>
        <position position="92"/>
    </location>
    <ligand>
        <name>Mg(2+)</name>
        <dbReference type="ChEBI" id="CHEBI:18420"/>
        <label>1</label>
        <note>catalytic</note>
    </ligand>
</feature>
<dbReference type="Gene3D" id="3.40.190.80">
    <property type="match status" value="1"/>
</dbReference>
<organism evidence="2 3">
    <name type="scientific">Stackebrandtia nassauensis (strain DSM 44728 / CIP 108903 / NRRL B-16338 / NBRC 102104 / LLR-40K-21)</name>
    <dbReference type="NCBI Taxonomy" id="446470"/>
    <lineage>
        <taxon>Bacteria</taxon>
        <taxon>Bacillati</taxon>
        <taxon>Actinomycetota</taxon>
        <taxon>Actinomycetes</taxon>
        <taxon>Glycomycetales</taxon>
        <taxon>Glycomycetaceae</taxon>
        <taxon>Stackebrandtia</taxon>
    </lineage>
</organism>
<dbReference type="SUPFAM" id="SSF56655">
    <property type="entry name" value="Carbohydrate phosphatase"/>
    <property type="match status" value="1"/>
</dbReference>
<dbReference type="GO" id="GO:0046872">
    <property type="term" value="F:metal ion binding"/>
    <property type="evidence" value="ECO:0007669"/>
    <property type="project" value="UniProtKB-KW"/>
</dbReference>
<evidence type="ECO:0000256" key="1">
    <source>
        <dbReference type="PIRSR" id="PIRSR600760-2"/>
    </source>
</evidence>
<dbReference type="AlphaFoldDB" id="D3Q116"/>
<keyword evidence="1" id="KW-0479">Metal-binding</keyword>
<dbReference type="KEGG" id="sna:Snas_4115"/>
<keyword evidence="1" id="KW-0460">Magnesium</keyword>
<dbReference type="eggNOG" id="COG0483">
    <property type="taxonomic scope" value="Bacteria"/>
</dbReference>
<comment type="cofactor">
    <cofactor evidence="1">
        <name>Mg(2+)</name>
        <dbReference type="ChEBI" id="CHEBI:18420"/>
    </cofactor>
</comment>
<dbReference type="PANTHER" id="PTHR20854">
    <property type="entry name" value="INOSITOL MONOPHOSPHATASE"/>
    <property type="match status" value="1"/>
</dbReference>